<evidence type="ECO:0000313" key="1">
    <source>
        <dbReference type="EMBL" id="ASV88597.1"/>
    </source>
</evidence>
<dbReference type="Proteomes" id="UP000215256">
    <property type="component" value="Plasmid unnamed1"/>
</dbReference>
<geneLocation type="plasmid" evidence="1 2">
    <name>unnamed1</name>
</geneLocation>
<organism evidence="1 2">
    <name type="scientific">Ochrobactrum quorumnocens</name>
    <dbReference type="NCBI Taxonomy" id="271865"/>
    <lineage>
        <taxon>Bacteria</taxon>
        <taxon>Pseudomonadati</taxon>
        <taxon>Pseudomonadota</taxon>
        <taxon>Alphaproteobacteria</taxon>
        <taxon>Hyphomicrobiales</taxon>
        <taxon>Brucellaceae</taxon>
        <taxon>Brucella/Ochrobactrum group</taxon>
        <taxon>Ochrobactrum</taxon>
    </lineage>
</organism>
<proteinExistence type="predicted"/>
<dbReference type="KEGG" id="och:CES85_3398"/>
<dbReference type="AlphaFoldDB" id="A0A248UP04"/>
<reference evidence="1 2" key="1">
    <citation type="submission" date="2017-07" db="EMBL/GenBank/DDBJ databases">
        <title>Phylogenetic study on the rhizospheric bacterium Ochrobactrum sp. A44.</title>
        <authorList>
            <person name="Krzyzanowska D.M."/>
            <person name="Ossowicki A."/>
            <person name="Rajewska M."/>
            <person name="Maciag T."/>
            <person name="Kaczynski Z."/>
            <person name="Czerwicka M."/>
            <person name="Jafra S."/>
        </authorList>
    </citation>
    <scope>NUCLEOTIDE SEQUENCE [LARGE SCALE GENOMIC DNA]</scope>
    <source>
        <strain evidence="1 2">A44</strain>
        <plasmid evidence="1 2">unnamed1</plasmid>
    </source>
</reference>
<name>A0A248UP04_9HYPH</name>
<evidence type="ECO:0000313" key="2">
    <source>
        <dbReference type="Proteomes" id="UP000215256"/>
    </source>
</evidence>
<accession>A0A248UP04</accession>
<keyword evidence="1" id="KW-0614">Plasmid</keyword>
<gene>
    <name evidence="1" type="ORF">CES85_3398</name>
</gene>
<sequence>MAARPLIEPKKGEPCLRDDWAGQFIRFSVFGENGAGPVRASRLH</sequence>
<dbReference type="EMBL" id="CP022605">
    <property type="protein sequence ID" value="ASV88597.1"/>
    <property type="molecule type" value="Genomic_DNA"/>
</dbReference>
<protein>
    <submittedName>
        <fullName evidence="1">Uncharacterized protein</fullName>
    </submittedName>
</protein>